<dbReference type="Proteomes" id="UP000307000">
    <property type="component" value="Chromosome"/>
</dbReference>
<accession>A0A5B7WV65</accession>
<evidence type="ECO:0000256" key="1">
    <source>
        <dbReference type="ARBA" id="ARBA00023115"/>
    </source>
</evidence>
<dbReference type="GO" id="GO:0006596">
    <property type="term" value="P:polyamine biosynthetic process"/>
    <property type="evidence" value="ECO:0007669"/>
    <property type="project" value="UniProtKB-KW"/>
</dbReference>
<dbReference type="NCBIfam" id="NF037959">
    <property type="entry name" value="MFS_SpdSyn"/>
    <property type="match status" value="1"/>
</dbReference>
<evidence type="ECO:0000256" key="2">
    <source>
        <dbReference type="SAM" id="MobiDB-lite"/>
    </source>
</evidence>
<dbReference type="GO" id="GO:0008168">
    <property type="term" value="F:methyltransferase activity"/>
    <property type="evidence" value="ECO:0007669"/>
    <property type="project" value="UniProtKB-KW"/>
</dbReference>
<evidence type="ECO:0000313" key="4">
    <source>
        <dbReference type="Proteomes" id="UP000307000"/>
    </source>
</evidence>
<dbReference type="Gene3D" id="3.40.50.150">
    <property type="entry name" value="Vaccinia Virus protein VP39"/>
    <property type="match status" value="1"/>
</dbReference>
<reference evidence="3 4" key="1">
    <citation type="submission" date="2018-12" db="EMBL/GenBank/DDBJ databases">
        <title>Complete Genome Sequence of Glutamicibacter creatinolyticus strain LGCM259,isolated from an abscess of a 12-year-old mare in Italy.</title>
        <authorList>
            <person name="Santos R.G."/>
            <person name="Silva A.L."/>
            <person name="Seyffert N."/>
            <person name="Castro T.L.P."/>
            <person name="Attili A.R."/>
            <person name="Rifici C."/>
            <person name="Mazzullo G."/>
            <person name="Brenig B."/>
            <person name="Venanzi F."/>
            <person name="Azevedo V."/>
        </authorList>
    </citation>
    <scope>NUCLEOTIDE SEQUENCE [LARGE SCALE GENOMIC DNA]</scope>
    <source>
        <strain evidence="3 4">LGCM 259</strain>
    </source>
</reference>
<protein>
    <submittedName>
        <fullName evidence="3">SAM-dependent methyltransferase</fullName>
    </submittedName>
</protein>
<name>A0A5B7WV65_9MICC</name>
<dbReference type="InterPro" id="IPR029063">
    <property type="entry name" value="SAM-dependent_MTases_sf"/>
</dbReference>
<dbReference type="EMBL" id="CP034412">
    <property type="protein sequence ID" value="QCY46963.1"/>
    <property type="molecule type" value="Genomic_DNA"/>
</dbReference>
<organism evidence="3 4">
    <name type="scientific">Glutamicibacter creatinolyticus</name>
    <dbReference type="NCBI Taxonomy" id="162496"/>
    <lineage>
        <taxon>Bacteria</taxon>
        <taxon>Bacillati</taxon>
        <taxon>Actinomycetota</taxon>
        <taxon>Actinomycetes</taxon>
        <taxon>Micrococcales</taxon>
        <taxon>Micrococcaceae</taxon>
        <taxon>Glutamicibacter</taxon>
    </lineage>
</organism>
<dbReference type="AlphaFoldDB" id="A0A5B7WV65"/>
<keyword evidence="3" id="KW-0808">Transferase</keyword>
<keyword evidence="4" id="KW-1185">Reference proteome</keyword>
<dbReference type="PANTHER" id="PTHR43317:SF1">
    <property type="entry name" value="THERMOSPERMINE SYNTHASE ACAULIS5"/>
    <property type="match status" value="1"/>
</dbReference>
<evidence type="ECO:0000313" key="3">
    <source>
        <dbReference type="EMBL" id="QCY46963.1"/>
    </source>
</evidence>
<proteinExistence type="predicted"/>
<feature type="region of interest" description="Disordered" evidence="2">
    <location>
        <begin position="218"/>
        <end position="237"/>
    </location>
</feature>
<dbReference type="SUPFAM" id="SSF53335">
    <property type="entry name" value="S-adenosyl-L-methionine-dependent methyltransferases"/>
    <property type="match status" value="1"/>
</dbReference>
<dbReference type="PANTHER" id="PTHR43317">
    <property type="entry name" value="THERMOSPERMINE SYNTHASE ACAULIS5"/>
    <property type="match status" value="1"/>
</dbReference>
<sequence length="237" mass="25488">MIAGAKVLSIGDAPQSHVNMDHPSKIAYEYLARIANHVKVLHPTAGPLRLLHLGAGALTLARWAGQQYPGSTQVAVDLERELVDFVLRELPLPAGTQLNTITADARNVLTSELANETYEVIVLDIFSGPDAPEHLTTPDYYGLLASCLSPCGVLFVNIGDDPPLRFTDSQVAAARANFNFVAVSAPTEMFSRRYPGNLVLSATNRSVNSSTVEEWKAAGPHPSEVLSGTDLDRFGKP</sequence>
<gene>
    <name evidence="3" type="ORF">GcLGCM259_1228</name>
</gene>
<dbReference type="KEGG" id="gcr:GcLGCM259_1228"/>
<dbReference type="GO" id="GO:0032259">
    <property type="term" value="P:methylation"/>
    <property type="evidence" value="ECO:0007669"/>
    <property type="project" value="UniProtKB-KW"/>
</dbReference>
<keyword evidence="3" id="KW-0489">Methyltransferase</keyword>
<keyword evidence="1" id="KW-0620">Polyamine biosynthesis</keyword>